<sequence length="775" mass="88045">MKGSLTSVQAEPGAAPQEGLLVFLRGYLWSGVRAVLLGPGSSLRALLTAALGGQRSVLVTVEVERRRWAEEEPGCLAVLGRCSEQQRGGSVVRVANFRFQILIEDPVTTCLSPSVYDMICKLGFEFKENCDINSIVNHNGELCWKTITNCVSYTDPDQSLNYWESVLQLGPVCEAIHLHFLSLTKGQFEIQYAPWFQWTSFPELFPEVFDALGSLHSAAISLSLMKLTSCLERALGDAFLLIGKECPFLLRDLLASEELAHIFGQPVMDVLKVFIGSPCGLNLRNILWHGFASPQEIPPKYCSMILLLTAGLGQLLESYFQETKVTLVHRSFVTLTNLEDLIVFPDITYKILSVLEEMMTKSTFISKIMVPYWEIALMKFKAHRFADCAILLLTQLEAGLRRVFAAVNKCPDRLLTAESTTLYTTFDEILAKHLTSGRINQLPLFLGEPAMEFLWDFLNYQEGPRIRDRLSHGEINFSEFPKEAASQLLAFSVVLLLRFSDAAVLATVKEEAAVMLLMRLAEGYHSHCHPAFQLKKQVLSCEESIRMWPLLPLPEEPCQDMARMEDSETNACYSLITKIVHELCYHVPENHRALSVFGDLPAEEWPPLLYALCNMHVSTLFCPRAMLEVLGVLRSITSHCQCVSSQVVTSLQLRHQQWEERRLRSRQRRNYLSMRASIRLLSPVLYLILLLIALELVNIHFVHGKNTYDYQQYLKFFKSVLQYSENLVAYTRPEKNKWRETISLTHAALMKIWTFSEKKQMLIHSSKKSTNKAIL</sequence>
<keyword evidence="1" id="KW-1133">Transmembrane helix</keyword>
<dbReference type="Proteomes" id="UP000694906">
    <property type="component" value="Unplaced"/>
</dbReference>
<keyword evidence="1" id="KW-0812">Transmembrane</keyword>
<protein>
    <submittedName>
        <fullName evidence="4">Endoplasmic reticulum membrane-associated RNA degradation protein isoform X1</fullName>
    </submittedName>
</protein>
<organism evidence="3 4">
    <name type="scientific">Heterocephalus glaber</name>
    <name type="common">Naked mole rat</name>
    <dbReference type="NCBI Taxonomy" id="10181"/>
    <lineage>
        <taxon>Eukaryota</taxon>
        <taxon>Metazoa</taxon>
        <taxon>Chordata</taxon>
        <taxon>Craniata</taxon>
        <taxon>Vertebrata</taxon>
        <taxon>Euteleostomi</taxon>
        <taxon>Mammalia</taxon>
        <taxon>Eutheria</taxon>
        <taxon>Euarchontoglires</taxon>
        <taxon>Glires</taxon>
        <taxon>Rodentia</taxon>
        <taxon>Hystricomorpha</taxon>
        <taxon>Bathyergidae</taxon>
        <taxon>Heterocephalus</taxon>
    </lineage>
</organism>
<dbReference type="InterPro" id="IPR039635">
    <property type="entry name" value="ERMARD"/>
</dbReference>
<dbReference type="CTD" id="55780"/>
<dbReference type="Pfam" id="PF13910">
    <property type="entry name" value="DUF4209"/>
    <property type="match status" value="1"/>
</dbReference>
<dbReference type="AlphaFoldDB" id="A0AAX6S5M0"/>
<dbReference type="GeneID" id="101697850"/>
<accession>A0AAX6S5M0</accession>
<dbReference type="InterPro" id="IPR025209">
    <property type="entry name" value="DUF4209"/>
</dbReference>
<gene>
    <name evidence="4" type="primary">Ermard</name>
</gene>
<feature type="domain" description="DUF4209" evidence="2">
    <location>
        <begin position="231"/>
        <end position="311"/>
    </location>
</feature>
<dbReference type="PANTHER" id="PTHR31701:SF2">
    <property type="entry name" value="ENDOPLASMIC RETICULUM MEMBRANE-ASSOCIATED RNA DEGRADATION PROTEIN"/>
    <property type="match status" value="1"/>
</dbReference>
<proteinExistence type="predicted"/>
<reference evidence="4" key="1">
    <citation type="submission" date="2025-08" db="UniProtKB">
        <authorList>
            <consortium name="RefSeq"/>
        </authorList>
    </citation>
    <scope>IDENTIFICATION</scope>
</reference>
<dbReference type="PANTHER" id="PTHR31701">
    <property type="entry name" value="ENDOPLASMIC RETICULUM MEMBRANE-ASSOCIATED RNA DEGRADATION PROTEIN"/>
    <property type="match status" value="1"/>
</dbReference>
<keyword evidence="3" id="KW-1185">Reference proteome</keyword>
<keyword evidence="1" id="KW-0472">Membrane</keyword>
<evidence type="ECO:0000313" key="3">
    <source>
        <dbReference type="Proteomes" id="UP000694906"/>
    </source>
</evidence>
<evidence type="ECO:0000256" key="1">
    <source>
        <dbReference type="SAM" id="Phobius"/>
    </source>
</evidence>
<evidence type="ECO:0000313" key="4">
    <source>
        <dbReference type="RefSeq" id="XP_021103267.1"/>
    </source>
</evidence>
<feature type="transmembrane region" description="Helical" evidence="1">
    <location>
        <begin position="676"/>
        <end position="697"/>
    </location>
</feature>
<name>A0AAX6S5M0_HETGA</name>
<dbReference type="RefSeq" id="XP_021103267.1">
    <property type="nucleotide sequence ID" value="XM_021247608.1"/>
</dbReference>
<evidence type="ECO:0000259" key="2">
    <source>
        <dbReference type="Pfam" id="PF13910"/>
    </source>
</evidence>